<dbReference type="OrthoDB" id="3190494at2"/>
<feature type="compositionally biased region" description="Low complexity" evidence="6">
    <location>
        <begin position="181"/>
        <end position="193"/>
    </location>
</feature>
<evidence type="ECO:0000256" key="6">
    <source>
        <dbReference type="SAM" id="MobiDB-lite"/>
    </source>
</evidence>
<feature type="transmembrane region" description="Helical" evidence="7">
    <location>
        <begin position="261"/>
        <end position="283"/>
    </location>
</feature>
<feature type="region of interest" description="Disordered" evidence="6">
    <location>
        <begin position="173"/>
        <end position="195"/>
    </location>
</feature>
<protein>
    <submittedName>
        <fullName evidence="9">Multidrug permease ABC transporter</fullName>
    </submittedName>
</protein>
<proteinExistence type="predicted"/>
<keyword evidence="4 7" id="KW-1133">Transmembrane helix</keyword>
<dbReference type="Gene3D" id="3.40.1710.10">
    <property type="entry name" value="abc type-2 transporter like domain"/>
    <property type="match status" value="1"/>
</dbReference>
<dbReference type="Pfam" id="PF12698">
    <property type="entry name" value="ABC2_membrane_3"/>
    <property type="match status" value="1"/>
</dbReference>
<dbReference type="RefSeq" id="WP_094729821.1">
    <property type="nucleotide sequence ID" value="NZ_MWWY01000024.1"/>
</dbReference>
<feature type="domain" description="ABC-2 type transporter transmembrane" evidence="8">
    <location>
        <begin position="18"/>
        <end position="454"/>
    </location>
</feature>
<dbReference type="InterPro" id="IPR013525">
    <property type="entry name" value="ABC2_TM"/>
</dbReference>
<feature type="transmembrane region" description="Helical" evidence="7">
    <location>
        <begin position="435"/>
        <end position="456"/>
    </location>
</feature>
<evidence type="ECO:0000259" key="8">
    <source>
        <dbReference type="Pfam" id="PF12698"/>
    </source>
</evidence>
<evidence type="ECO:0000256" key="7">
    <source>
        <dbReference type="SAM" id="Phobius"/>
    </source>
</evidence>
<name>A0A261FYM1_9BIFI</name>
<dbReference type="PANTHER" id="PTHR30294">
    <property type="entry name" value="MEMBRANE COMPONENT OF ABC TRANSPORTER YHHJ-RELATED"/>
    <property type="match status" value="1"/>
</dbReference>
<evidence type="ECO:0000313" key="10">
    <source>
        <dbReference type="Proteomes" id="UP000216074"/>
    </source>
</evidence>
<feature type="transmembrane region" description="Helical" evidence="7">
    <location>
        <begin position="12"/>
        <end position="32"/>
    </location>
</feature>
<feature type="transmembrane region" description="Helical" evidence="7">
    <location>
        <begin position="304"/>
        <end position="330"/>
    </location>
</feature>
<dbReference type="AlphaFoldDB" id="A0A261FYM1"/>
<keyword evidence="2" id="KW-1003">Cell membrane</keyword>
<evidence type="ECO:0000256" key="5">
    <source>
        <dbReference type="ARBA" id="ARBA00023136"/>
    </source>
</evidence>
<feature type="transmembrane region" description="Helical" evidence="7">
    <location>
        <begin position="336"/>
        <end position="362"/>
    </location>
</feature>
<dbReference type="GO" id="GO:0005886">
    <property type="term" value="C:plasma membrane"/>
    <property type="evidence" value="ECO:0007669"/>
    <property type="project" value="UniProtKB-SubCell"/>
</dbReference>
<evidence type="ECO:0000256" key="4">
    <source>
        <dbReference type="ARBA" id="ARBA00022989"/>
    </source>
</evidence>
<keyword evidence="3 7" id="KW-0812">Transmembrane</keyword>
<evidence type="ECO:0000313" key="9">
    <source>
        <dbReference type="EMBL" id="OZG64294.1"/>
    </source>
</evidence>
<sequence length="478" mass="50658">MNTCKATLRVLAAHRLYLIIYLVLIGIMMFTISGAQLTGQTSDNDTYTPGRATVAVIDRDADRGHIADTMRSYLSVSHDVTDLADEPQTLQQAVASNWVDLIVIIPSGYANSLIAAVSSDETLPKVETVTSYTSGVGSMASMSVSGFLSMTRTALIGDNVTVSVEDWKAKYNGVDGQTADGNNQQSQNEQSGQDTLDMLPEGRVQHLSLDDVAKATQQVLTVARDKTANHAIAVDHSDQTAADTDTVALATRGFGTTMKTALYPLFLAMTVCTALVISVFNAGETRRRLLASPQRASVMGLERLAVICVFAVIVVAVYVLATLGLMLAAGLNPSQLALSGVAMTIVAACAYALMTVACGFMLGECGLNDTMTNGFANLFGLLIMFTSGISFPPDMMPAPMLAIGHMLPGWWYCVAIDNAFGIGTASQQGSDVMSWASSVGLVMLFGIAFICIGLAVGRIRRTRSTLVTSTQTQLAEVV</sequence>
<evidence type="ECO:0000256" key="1">
    <source>
        <dbReference type="ARBA" id="ARBA00004651"/>
    </source>
</evidence>
<organism evidence="9 10">
    <name type="scientific">Bifidobacterium hapali</name>
    <dbReference type="NCBI Taxonomy" id="1630172"/>
    <lineage>
        <taxon>Bacteria</taxon>
        <taxon>Bacillati</taxon>
        <taxon>Actinomycetota</taxon>
        <taxon>Actinomycetes</taxon>
        <taxon>Bifidobacteriales</taxon>
        <taxon>Bifidobacteriaceae</taxon>
        <taxon>Bifidobacterium</taxon>
    </lineage>
</organism>
<dbReference type="InterPro" id="IPR051449">
    <property type="entry name" value="ABC-2_transporter_component"/>
</dbReference>
<keyword evidence="10" id="KW-1185">Reference proteome</keyword>
<keyword evidence="5 7" id="KW-0472">Membrane</keyword>
<dbReference type="GO" id="GO:0140359">
    <property type="term" value="F:ABC-type transporter activity"/>
    <property type="evidence" value="ECO:0007669"/>
    <property type="project" value="InterPro"/>
</dbReference>
<gene>
    <name evidence="9" type="ORF">BHAP_1195</name>
</gene>
<evidence type="ECO:0000256" key="2">
    <source>
        <dbReference type="ARBA" id="ARBA00022475"/>
    </source>
</evidence>
<accession>A0A261FYM1</accession>
<dbReference type="Proteomes" id="UP000216074">
    <property type="component" value="Unassembled WGS sequence"/>
</dbReference>
<reference evidence="9 10" key="1">
    <citation type="journal article" date="2017" name="BMC Genomics">
        <title>Comparative genomic and phylogenomic analyses of the Bifidobacteriaceae family.</title>
        <authorList>
            <person name="Lugli G.A."/>
            <person name="Milani C."/>
            <person name="Turroni F."/>
            <person name="Duranti S."/>
            <person name="Mancabelli L."/>
            <person name="Mangifesta M."/>
            <person name="Ferrario C."/>
            <person name="Modesto M."/>
            <person name="Mattarelli P."/>
            <person name="Jiri K."/>
            <person name="van Sinderen D."/>
            <person name="Ventura M."/>
        </authorList>
    </citation>
    <scope>NUCLEOTIDE SEQUENCE [LARGE SCALE GENOMIC DNA]</scope>
    <source>
        <strain evidence="9 10">DSM 100202</strain>
    </source>
</reference>
<evidence type="ECO:0000256" key="3">
    <source>
        <dbReference type="ARBA" id="ARBA00022692"/>
    </source>
</evidence>
<dbReference type="PANTHER" id="PTHR30294:SF29">
    <property type="entry name" value="MULTIDRUG ABC TRANSPORTER PERMEASE YBHS-RELATED"/>
    <property type="match status" value="1"/>
</dbReference>
<comment type="caution">
    <text evidence="9">The sequence shown here is derived from an EMBL/GenBank/DDBJ whole genome shotgun (WGS) entry which is preliminary data.</text>
</comment>
<comment type="subcellular location">
    <subcellularLocation>
        <location evidence="1">Cell membrane</location>
        <topology evidence="1">Multi-pass membrane protein</topology>
    </subcellularLocation>
</comment>
<feature type="transmembrane region" description="Helical" evidence="7">
    <location>
        <begin position="374"/>
        <end position="391"/>
    </location>
</feature>
<dbReference type="EMBL" id="MWWY01000024">
    <property type="protein sequence ID" value="OZG64294.1"/>
    <property type="molecule type" value="Genomic_DNA"/>
</dbReference>